<comment type="subcellular location">
    <subcellularLocation>
        <location evidence="1">Golgi apparatus membrane</location>
        <topology evidence="1">Multi-pass membrane protein</topology>
    </subcellularLocation>
</comment>
<evidence type="ECO:0000256" key="12">
    <source>
        <dbReference type="ARBA" id="ARBA00038996"/>
    </source>
</evidence>
<dbReference type="GO" id="GO:0047493">
    <property type="term" value="F:ceramide cholinephosphotransferase activity"/>
    <property type="evidence" value="ECO:0007669"/>
    <property type="project" value="TreeGrafter"/>
</dbReference>
<keyword evidence="11 16" id="KW-0472">Membrane</keyword>
<evidence type="ECO:0000256" key="1">
    <source>
        <dbReference type="ARBA" id="ARBA00004653"/>
    </source>
</evidence>
<gene>
    <name evidence="18" type="ORF">AALO_G00279440</name>
</gene>
<dbReference type="CDD" id="cd01610">
    <property type="entry name" value="PAP2_like"/>
    <property type="match status" value="1"/>
</dbReference>
<feature type="transmembrane region" description="Helical" evidence="16">
    <location>
        <begin position="223"/>
        <end position="241"/>
    </location>
</feature>
<evidence type="ECO:0000256" key="8">
    <source>
        <dbReference type="ARBA" id="ARBA00022989"/>
    </source>
</evidence>
<dbReference type="GO" id="GO:0016301">
    <property type="term" value="F:kinase activity"/>
    <property type="evidence" value="ECO:0007669"/>
    <property type="project" value="UniProtKB-KW"/>
</dbReference>
<dbReference type="Pfam" id="PF14360">
    <property type="entry name" value="PAP2_C"/>
    <property type="match status" value="1"/>
</dbReference>
<keyword evidence="19" id="KW-1185">Reference proteome</keyword>
<evidence type="ECO:0000256" key="15">
    <source>
        <dbReference type="ARBA" id="ARBA00049904"/>
    </source>
</evidence>
<evidence type="ECO:0000313" key="19">
    <source>
        <dbReference type="Proteomes" id="UP000823561"/>
    </source>
</evidence>
<dbReference type="AlphaFoldDB" id="A0AAV6FMS0"/>
<evidence type="ECO:0000256" key="9">
    <source>
        <dbReference type="ARBA" id="ARBA00023034"/>
    </source>
</evidence>
<evidence type="ECO:0000256" key="2">
    <source>
        <dbReference type="ARBA" id="ARBA00005441"/>
    </source>
</evidence>
<keyword evidence="6" id="KW-0418">Kinase</keyword>
<feature type="transmembrane region" description="Helical" evidence="16">
    <location>
        <begin position="143"/>
        <end position="164"/>
    </location>
</feature>
<comment type="similarity">
    <text evidence="2">Belongs to the sphingomyelin synthase family.</text>
</comment>
<comment type="catalytic activity">
    <reaction evidence="15">
        <text>an N-acylsphing-4-enine + a 1,2-diacyl-sn-glycero-3-phosphoethanolamine = an N-acylsphing-4-enine 1-phosphoethanolamine + a 1,2-diacyl-sn-glycerol</text>
        <dbReference type="Rhea" id="RHEA:36079"/>
        <dbReference type="ChEBI" id="CHEBI:17815"/>
        <dbReference type="ChEBI" id="CHEBI:52639"/>
        <dbReference type="ChEBI" id="CHEBI:64612"/>
        <dbReference type="ChEBI" id="CHEBI:73203"/>
    </reaction>
    <physiologicalReaction direction="left-to-right" evidence="15">
        <dbReference type="Rhea" id="RHEA:36080"/>
    </physiologicalReaction>
</comment>
<keyword evidence="4 16" id="KW-0812">Transmembrane</keyword>
<feature type="transmembrane region" description="Helical" evidence="16">
    <location>
        <begin position="313"/>
        <end position="333"/>
    </location>
</feature>
<evidence type="ECO:0000256" key="16">
    <source>
        <dbReference type="SAM" id="Phobius"/>
    </source>
</evidence>
<proteinExistence type="inferred from homology"/>
<evidence type="ECO:0000256" key="5">
    <source>
        <dbReference type="ARBA" id="ARBA00022703"/>
    </source>
</evidence>
<keyword evidence="3" id="KW-0808">Transferase</keyword>
<dbReference type="PANTHER" id="PTHR21290">
    <property type="entry name" value="SPHINGOMYELIN SYNTHETASE"/>
    <property type="match status" value="1"/>
</dbReference>
<dbReference type="Proteomes" id="UP000823561">
    <property type="component" value="Chromosome 22"/>
</dbReference>
<dbReference type="GO" id="GO:0033188">
    <property type="term" value="F:sphingomyelin synthase activity"/>
    <property type="evidence" value="ECO:0007669"/>
    <property type="project" value="UniProtKB-EC"/>
</dbReference>
<evidence type="ECO:0000256" key="4">
    <source>
        <dbReference type="ARBA" id="ARBA00022692"/>
    </source>
</evidence>
<accession>A0AAV6FMS0</accession>
<dbReference type="GO" id="GO:0000139">
    <property type="term" value="C:Golgi membrane"/>
    <property type="evidence" value="ECO:0007669"/>
    <property type="project" value="UniProtKB-SubCell"/>
</dbReference>
<protein>
    <recommendedName>
        <fullName evidence="13">Phosphatidylcholine:ceramide cholinephosphotransferase 1</fullName>
        <ecNumber evidence="12">2.7.8.27</ecNumber>
    </recommendedName>
    <alternativeName>
        <fullName evidence="14">Sphingomyelin synthase 1</fullName>
    </alternativeName>
</protein>
<dbReference type="PROSITE" id="PS50105">
    <property type="entry name" value="SAM_DOMAIN"/>
    <property type="match status" value="1"/>
</dbReference>
<evidence type="ECO:0000256" key="10">
    <source>
        <dbReference type="ARBA" id="ARBA00023098"/>
    </source>
</evidence>
<keyword evidence="5" id="KW-0053">Apoptosis</keyword>
<reference evidence="18" key="1">
    <citation type="submission" date="2020-10" db="EMBL/GenBank/DDBJ databases">
        <title>Chromosome-scale genome assembly of the Allis shad, Alosa alosa.</title>
        <authorList>
            <person name="Margot Z."/>
            <person name="Christophe K."/>
            <person name="Cabau C."/>
            <person name="Louis A."/>
            <person name="Berthelot C."/>
            <person name="Parey E."/>
            <person name="Roest Crollius H."/>
            <person name="Montfort J."/>
            <person name="Robinson-Rechavi M."/>
            <person name="Bucao C."/>
            <person name="Bouchez O."/>
            <person name="Gislard M."/>
            <person name="Lluch J."/>
            <person name="Milhes M."/>
            <person name="Lampietro C."/>
            <person name="Lopez Roques C."/>
            <person name="Donnadieu C."/>
            <person name="Braasch I."/>
            <person name="Desvignes T."/>
            <person name="Postlethwait J."/>
            <person name="Bobe J."/>
            <person name="Guiguen Y."/>
        </authorList>
    </citation>
    <scope>NUCLEOTIDE SEQUENCE</scope>
    <source>
        <strain evidence="18">M-15738</strain>
        <tissue evidence="18">Blood</tissue>
    </source>
</reference>
<name>A0AAV6FMS0_9TELE</name>
<evidence type="ECO:0000256" key="13">
    <source>
        <dbReference type="ARBA" id="ARBA00039805"/>
    </source>
</evidence>
<dbReference type="InterPro" id="IPR025749">
    <property type="entry name" value="Sphingomyelin_synth-like_dom"/>
</dbReference>
<dbReference type="GO" id="GO:0005886">
    <property type="term" value="C:plasma membrane"/>
    <property type="evidence" value="ECO:0007669"/>
    <property type="project" value="TreeGrafter"/>
</dbReference>
<dbReference type="InterPro" id="IPR045221">
    <property type="entry name" value="Sphingomyelin_synth-like"/>
</dbReference>
<evidence type="ECO:0000256" key="6">
    <source>
        <dbReference type="ARBA" id="ARBA00022777"/>
    </source>
</evidence>
<keyword evidence="9" id="KW-0333">Golgi apparatus</keyword>
<dbReference type="CDD" id="cd09514">
    <property type="entry name" value="SAM_SGMS1"/>
    <property type="match status" value="1"/>
</dbReference>
<dbReference type="EC" id="2.7.8.27" evidence="12"/>
<keyword evidence="10" id="KW-0443">Lipid metabolism</keyword>
<dbReference type="EMBL" id="JADWDJ010000022">
    <property type="protein sequence ID" value="KAG5262836.1"/>
    <property type="molecule type" value="Genomic_DNA"/>
</dbReference>
<dbReference type="Pfam" id="PF00536">
    <property type="entry name" value="SAM_1"/>
    <property type="match status" value="1"/>
</dbReference>
<organism evidence="18 19">
    <name type="scientific">Alosa alosa</name>
    <name type="common">allis shad</name>
    <dbReference type="NCBI Taxonomy" id="278164"/>
    <lineage>
        <taxon>Eukaryota</taxon>
        <taxon>Metazoa</taxon>
        <taxon>Chordata</taxon>
        <taxon>Craniata</taxon>
        <taxon>Vertebrata</taxon>
        <taxon>Euteleostomi</taxon>
        <taxon>Actinopterygii</taxon>
        <taxon>Neopterygii</taxon>
        <taxon>Teleostei</taxon>
        <taxon>Clupei</taxon>
        <taxon>Clupeiformes</taxon>
        <taxon>Clupeoidei</taxon>
        <taxon>Clupeidae</taxon>
        <taxon>Alosa</taxon>
    </lineage>
</organism>
<dbReference type="InterPro" id="IPR001660">
    <property type="entry name" value="SAM"/>
</dbReference>
<feature type="domain" description="SAM" evidence="17">
    <location>
        <begin position="7"/>
        <end position="70"/>
    </location>
</feature>
<evidence type="ECO:0000256" key="11">
    <source>
        <dbReference type="ARBA" id="ARBA00023136"/>
    </source>
</evidence>
<dbReference type="GO" id="GO:0005789">
    <property type="term" value="C:endoplasmic reticulum membrane"/>
    <property type="evidence" value="ECO:0007669"/>
    <property type="project" value="TreeGrafter"/>
</dbReference>
<dbReference type="PANTHER" id="PTHR21290:SF28">
    <property type="entry name" value="PHOSPHATIDYLCHOLINE:CERAMIDE CHOLINEPHOSPHOTRANSFERASE 1"/>
    <property type="match status" value="1"/>
</dbReference>
<dbReference type="SUPFAM" id="SSF47769">
    <property type="entry name" value="SAM/Pointed domain"/>
    <property type="match status" value="1"/>
</dbReference>
<evidence type="ECO:0000256" key="7">
    <source>
        <dbReference type="ARBA" id="ARBA00022919"/>
    </source>
</evidence>
<evidence type="ECO:0000256" key="3">
    <source>
        <dbReference type="ARBA" id="ARBA00022679"/>
    </source>
</evidence>
<dbReference type="GO" id="GO:0046513">
    <property type="term" value="P:ceramide biosynthetic process"/>
    <property type="evidence" value="ECO:0007669"/>
    <property type="project" value="TreeGrafter"/>
</dbReference>
<evidence type="ECO:0000313" key="18">
    <source>
        <dbReference type="EMBL" id="KAG5262836.1"/>
    </source>
</evidence>
<keyword evidence="8 16" id="KW-1133">Transmembrane helix</keyword>
<dbReference type="GO" id="GO:0006686">
    <property type="term" value="P:sphingomyelin biosynthetic process"/>
    <property type="evidence" value="ECO:0007669"/>
    <property type="project" value="TreeGrafter"/>
</dbReference>
<comment type="caution">
    <text evidence="18">The sequence shown here is derived from an EMBL/GenBank/DDBJ whole genome shotgun (WGS) entry which is preliminary data.</text>
</comment>
<dbReference type="InterPro" id="IPR013761">
    <property type="entry name" value="SAM/pointed_sf"/>
</dbReference>
<dbReference type="Gene3D" id="1.10.150.50">
    <property type="entry name" value="Transcription Factor, Ets-1"/>
    <property type="match status" value="1"/>
</dbReference>
<keyword evidence="7" id="KW-0746">Sphingolipid metabolism</keyword>
<feature type="transmembrane region" description="Helical" evidence="16">
    <location>
        <begin position="190"/>
        <end position="211"/>
    </location>
</feature>
<sequence>MKKVAQWSVEEVSRWLMDEGMQEYSEPFRNVDGHSLLQLSQTDFQRPPLSLVSSDGGQQLLERVETLRIEHHIEAHKNGHANGDAMRDLADDLIMDTGNGITPAGGSMPGKRNGMVNGYHKDLVKIPMPEPTRSQFPTEWGKTAVAFFYAICCFVSTTVMISVVHERVPPKEVDPPLPDKFFDLFDRVEWAFSICEINGIILVCLWLLQWTLLKYKSIVGRRFFFIVGTLYLYRCITMYITTLPVPGMHFRCSPKLLGDWEAQMRRVMKMIAGGGLTITGSHSMCGDYLYSGHTVMLTLTYLFIKEYSPKRFWWYHWACWLMSVVGIFCILLAHDHYTIDVVVAYFITTRLFWWYHTMANQQVLKEPSPSNFISRAWWYRFFYYLEENIQGIIPRNYQVPYLWRPWQWGHVKYTRIDSE</sequence>
<evidence type="ECO:0000256" key="14">
    <source>
        <dbReference type="ARBA" id="ARBA00042067"/>
    </source>
</evidence>
<dbReference type="GO" id="GO:0006915">
    <property type="term" value="P:apoptotic process"/>
    <property type="evidence" value="ECO:0007669"/>
    <property type="project" value="UniProtKB-KW"/>
</dbReference>
<feature type="transmembrane region" description="Helical" evidence="16">
    <location>
        <begin position="339"/>
        <end position="355"/>
    </location>
</feature>
<evidence type="ECO:0000259" key="17">
    <source>
        <dbReference type="PROSITE" id="PS50105"/>
    </source>
</evidence>
<dbReference type="FunFam" id="1.10.150.50:FF:000040">
    <property type="entry name" value="Phosphatidylcholine:ceramide cholinephosphotransferase 1"/>
    <property type="match status" value="1"/>
</dbReference>